<organism evidence="2 3">
    <name type="scientific">Dictyobacter kobayashii</name>
    <dbReference type="NCBI Taxonomy" id="2014872"/>
    <lineage>
        <taxon>Bacteria</taxon>
        <taxon>Bacillati</taxon>
        <taxon>Chloroflexota</taxon>
        <taxon>Ktedonobacteria</taxon>
        <taxon>Ktedonobacterales</taxon>
        <taxon>Dictyobacteraceae</taxon>
        <taxon>Dictyobacter</taxon>
    </lineage>
</organism>
<sequence>MFGHRVARGLRDKQPRGEETGPPYRGGNRPLRAEPIPFVLIAAWLLNER</sequence>
<comment type="caution">
    <text evidence="2">The sequence shown here is derived from an EMBL/GenBank/DDBJ whole genome shotgun (WGS) entry which is preliminary data.</text>
</comment>
<protein>
    <submittedName>
        <fullName evidence="2">Uncharacterized protein</fullName>
    </submittedName>
</protein>
<proteinExistence type="predicted"/>
<feature type="region of interest" description="Disordered" evidence="1">
    <location>
        <begin position="1"/>
        <end position="29"/>
    </location>
</feature>
<gene>
    <name evidence="2" type="ORF">KDK_54640</name>
</gene>
<dbReference type="RefSeq" id="WP_161977687.1">
    <property type="nucleotide sequence ID" value="NZ_BIFS01000001.1"/>
</dbReference>
<reference evidence="3" key="1">
    <citation type="submission" date="2018-12" db="EMBL/GenBank/DDBJ databases">
        <title>Tengunoibacter tsumagoiensis gen. nov., sp. nov., Dictyobacter kobayashii sp. nov., D. alpinus sp. nov., and D. joshuensis sp. nov. and description of Dictyobacteraceae fam. nov. within the order Ktedonobacterales isolated from Tengu-no-mugimeshi.</title>
        <authorList>
            <person name="Wang C.M."/>
            <person name="Zheng Y."/>
            <person name="Sakai Y."/>
            <person name="Toyoda A."/>
            <person name="Minakuchi Y."/>
            <person name="Abe K."/>
            <person name="Yokota A."/>
            <person name="Yabe S."/>
        </authorList>
    </citation>
    <scope>NUCLEOTIDE SEQUENCE [LARGE SCALE GENOMIC DNA]</scope>
    <source>
        <strain evidence="3">Uno11</strain>
    </source>
</reference>
<evidence type="ECO:0000256" key="1">
    <source>
        <dbReference type="SAM" id="MobiDB-lite"/>
    </source>
</evidence>
<dbReference type="EMBL" id="BIFS01000001">
    <property type="protein sequence ID" value="GCE21664.1"/>
    <property type="molecule type" value="Genomic_DNA"/>
</dbReference>
<name>A0A402ARD8_9CHLR</name>
<accession>A0A402ARD8</accession>
<dbReference type="AlphaFoldDB" id="A0A402ARD8"/>
<dbReference type="Proteomes" id="UP000287188">
    <property type="component" value="Unassembled WGS sequence"/>
</dbReference>
<evidence type="ECO:0000313" key="2">
    <source>
        <dbReference type="EMBL" id="GCE21664.1"/>
    </source>
</evidence>
<evidence type="ECO:0000313" key="3">
    <source>
        <dbReference type="Proteomes" id="UP000287188"/>
    </source>
</evidence>
<feature type="compositionally biased region" description="Basic and acidic residues" evidence="1">
    <location>
        <begin position="9"/>
        <end position="19"/>
    </location>
</feature>
<keyword evidence="3" id="KW-1185">Reference proteome</keyword>